<organism evidence="16 17">
    <name type="scientific">Methanobacterium bryantii</name>
    <dbReference type="NCBI Taxonomy" id="2161"/>
    <lineage>
        <taxon>Archaea</taxon>
        <taxon>Methanobacteriati</taxon>
        <taxon>Methanobacteriota</taxon>
        <taxon>Methanomada group</taxon>
        <taxon>Methanobacteria</taxon>
        <taxon>Methanobacteriales</taxon>
        <taxon>Methanobacteriaceae</taxon>
        <taxon>Methanobacterium</taxon>
    </lineage>
</organism>
<dbReference type="Pfam" id="PF01096">
    <property type="entry name" value="Zn_ribbon_TFIIS"/>
    <property type="match status" value="1"/>
</dbReference>
<dbReference type="OrthoDB" id="72957at2157"/>
<dbReference type="SMART" id="SM00661">
    <property type="entry name" value="RPOL9"/>
    <property type="match status" value="1"/>
</dbReference>
<evidence type="ECO:0000256" key="10">
    <source>
        <dbReference type="ARBA" id="ARBA00053900"/>
    </source>
</evidence>
<evidence type="ECO:0000256" key="13">
    <source>
        <dbReference type="PIRSR" id="PIRSR005586-2"/>
    </source>
</evidence>
<comment type="caution">
    <text evidence="16">The sequence shown here is derived from an EMBL/GenBank/DDBJ whole genome shotgun (WGS) entry which is preliminary data.</text>
</comment>
<dbReference type="InterPro" id="IPR001222">
    <property type="entry name" value="Znf_TFIIS"/>
</dbReference>
<dbReference type="FunFam" id="2.20.25.10:FF:000029">
    <property type="entry name" value="DNA-directed RNA polymerase subunit M"/>
    <property type="match status" value="1"/>
</dbReference>
<keyword evidence="2 16" id="KW-0240">DNA-directed RNA polymerase</keyword>
<keyword evidence="6" id="KW-0805">Transcription regulation</keyword>
<evidence type="ECO:0000313" key="16">
    <source>
        <dbReference type="EMBL" id="PAV04925.1"/>
    </source>
</evidence>
<feature type="binding site" evidence="12">
    <location>
        <position position="7"/>
    </location>
    <ligand>
        <name>Zn(2+)</name>
        <dbReference type="ChEBI" id="CHEBI:29105"/>
        <label>1</label>
    </ligand>
</feature>
<dbReference type="GO" id="GO:0006351">
    <property type="term" value="P:DNA-templated transcription"/>
    <property type="evidence" value="ECO:0007669"/>
    <property type="project" value="InterPro"/>
</dbReference>
<dbReference type="EMBL" id="LMVM01000012">
    <property type="protein sequence ID" value="PAV04925.1"/>
    <property type="molecule type" value="Genomic_DNA"/>
</dbReference>
<dbReference type="Proteomes" id="UP000217784">
    <property type="component" value="Unassembled WGS sequence"/>
</dbReference>
<evidence type="ECO:0000256" key="14">
    <source>
        <dbReference type="RuleBase" id="RU003474"/>
    </source>
</evidence>
<dbReference type="GO" id="GO:0008270">
    <property type="term" value="F:zinc ion binding"/>
    <property type="evidence" value="ECO:0007669"/>
    <property type="project" value="UniProtKB-KW"/>
</dbReference>
<feature type="binding site" evidence="12">
    <location>
        <position position="20"/>
    </location>
    <ligand>
        <name>Zn(2+)</name>
        <dbReference type="ChEBI" id="CHEBI:29105"/>
        <label>1</label>
    </ligand>
</feature>
<dbReference type="InterPro" id="IPR006288">
    <property type="entry name" value="TFS"/>
</dbReference>
<gene>
    <name evidence="16" type="ORF">ASJ80_11495</name>
</gene>
<evidence type="ECO:0000256" key="11">
    <source>
        <dbReference type="PIRNR" id="PIRNR005586"/>
    </source>
</evidence>
<sequence>MEFCPKCGTVMFPKDNCFKCKCGYEREITKEQKNEYEVSEKVSSKENIIVKGDDVKTLPTTRAICPKCGNKEAYWWLQQTRRADESETRFLRCTKCGQTWREYD</sequence>
<accession>A0A2A2H6H8</accession>
<feature type="binding site" evidence="12">
    <location>
        <position position="96"/>
    </location>
    <ligand>
        <name>Zn(2+)</name>
        <dbReference type="ChEBI" id="CHEBI:29105"/>
        <label>2</label>
    </ligand>
</feature>
<evidence type="ECO:0000256" key="2">
    <source>
        <dbReference type="ARBA" id="ARBA00022478"/>
    </source>
</evidence>
<dbReference type="InterPro" id="IPR012164">
    <property type="entry name" value="Rpa12/Rpb9/Rpc10/TFS"/>
</dbReference>
<evidence type="ECO:0000259" key="15">
    <source>
        <dbReference type="PROSITE" id="PS51133"/>
    </source>
</evidence>
<feature type="binding site" evidence="12">
    <location>
        <position position="65"/>
    </location>
    <ligand>
        <name>Zn(2+)</name>
        <dbReference type="ChEBI" id="CHEBI:29105"/>
        <label>2</label>
    </ligand>
</feature>
<dbReference type="GO" id="GO:0003899">
    <property type="term" value="F:DNA-directed RNA polymerase activity"/>
    <property type="evidence" value="ECO:0007669"/>
    <property type="project" value="InterPro"/>
</dbReference>
<dbReference type="SMART" id="SM00440">
    <property type="entry name" value="ZnF_C2C2"/>
    <property type="match status" value="1"/>
</dbReference>
<feature type="binding site" evidence="12">
    <location>
        <position position="68"/>
    </location>
    <ligand>
        <name>Zn(2+)</name>
        <dbReference type="ChEBI" id="CHEBI:29105"/>
        <label>2</label>
    </ligand>
</feature>
<dbReference type="PROSITE" id="PS00466">
    <property type="entry name" value="ZF_TFIIS_1"/>
    <property type="match status" value="1"/>
</dbReference>
<feature type="binding site" evidence="12">
    <location>
        <position position="93"/>
    </location>
    <ligand>
        <name>Zn(2+)</name>
        <dbReference type="ChEBI" id="CHEBI:29105"/>
        <label>2</label>
    </ligand>
</feature>
<evidence type="ECO:0000256" key="1">
    <source>
        <dbReference type="ARBA" id="ARBA00018272"/>
    </source>
</evidence>
<dbReference type="SUPFAM" id="SSF57783">
    <property type="entry name" value="Zinc beta-ribbon"/>
    <property type="match status" value="1"/>
</dbReference>
<proteinExistence type="inferred from homology"/>
<dbReference type="CDD" id="cd10511">
    <property type="entry name" value="Zn-ribbon_TFS"/>
    <property type="match status" value="1"/>
</dbReference>
<keyword evidence="5 12" id="KW-0862">Zinc</keyword>
<keyword evidence="3 12" id="KW-0479">Metal-binding</keyword>
<name>A0A2A2H6H8_METBR</name>
<feature type="domain" description="TFIIS-type" evidence="15">
    <location>
        <begin position="61"/>
        <end position="101"/>
    </location>
</feature>
<dbReference type="GO" id="GO:0000428">
    <property type="term" value="C:DNA-directed RNA polymerase complex"/>
    <property type="evidence" value="ECO:0007669"/>
    <property type="project" value="UniProtKB-KW"/>
</dbReference>
<evidence type="ECO:0000256" key="9">
    <source>
        <dbReference type="ARBA" id="ARBA00032962"/>
    </source>
</evidence>
<evidence type="ECO:0000256" key="8">
    <source>
        <dbReference type="ARBA" id="ARBA00023163"/>
    </source>
</evidence>
<dbReference type="PANTHER" id="PTHR11239">
    <property type="entry name" value="DNA-DIRECTED RNA POLYMERASE"/>
    <property type="match status" value="1"/>
</dbReference>
<reference evidence="16 17" key="1">
    <citation type="journal article" date="2017" name="BMC Genomics">
        <title>Genomic analysis of methanogenic archaea reveals a shift towards energy conservation.</title>
        <authorList>
            <person name="Gilmore S.P."/>
            <person name="Henske J.K."/>
            <person name="Sexton J.A."/>
            <person name="Solomon K.V."/>
            <person name="Seppala S."/>
            <person name="Yoo J.I."/>
            <person name="Huyett L.M."/>
            <person name="Pressman A."/>
            <person name="Cogan J.Z."/>
            <person name="Kivenson V."/>
            <person name="Peng X."/>
            <person name="Tan Y."/>
            <person name="Valentine D.L."/>
            <person name="O'Malley M.A."/>
        </authorList>
    </citation>
    <scope>NUCLEOTIDE SEQUENCE [LARGE SCALE GENOMIC DNA]</scope>
    <source>
        <strain evidence="16 17">M.o.H.</strain>
    </source>
</reference>
<feature type="binding site" evidence="12">
    <location>
        <position position="4"/>
    </location>
    <ligand>
        <name>Zn(2+)</name>
        <dbReference type="ChEBI" id="CHEBI:29105"/>
        <label>1</label>
    </ligand>
</feature>
<dbReference type="GO" id="GO:0003677">
    <property type="term" value="F:DNA binding"/>
    <property type="evidence" value="ECO:0007669"/>
    <property type="project" value="UniProtKB-KW"/>
</dbReference>
<evidence type="ECO:0000256" key="4">
    <source>
        <dbReference type="ARBA" id="ARBA00022771"/>
    </source>
</evidence>
<evidence type="ECO:0000256" key="6">
    <source>
        <dbReference type="ARBA" id="ARBA00023015"/>
    </source>
</evidence>
<dbReference type="RefSeq" id="WP_069584338.1">
    <property type="nucleotide sequence ID" value="NZ_LMVM01000012.1"/>
</dbReference>
<dbReference type="PROSITE" id="PS51133">
    <property type="entry name" value="ZF_TFIIS_2"/>
    <property type="match status" value="1"/>
</dbReference>
<protein>
    <recommendedName>
        <fullName evidence="1">Transcription factor S</fullName>
    </recommendedName>
    <alternativeName>
        <fullName evidence="9">Transcription elongation factor IIS/RNA polymerase subunit homolog</fullName>
    </alternativeName>
</protein>
<keyword evidence="8 11" id="KW-0804">Transcription</keyword>
<evidence type="ECO:0000313" key="17">
    <source>
        <dbReference type="Proteomes" id="UP000217784"/>
    </source>
</evidence>
<evidence type="ECO:0000256" key="7">
    <source>
        <dbReference type="ARBA" id="ARBA00023125"/>
    </source>
</evidence>
<dbReference type="PIRSF" id="PIRSF005586">
    <property type="entry name" value="RNApol_RpoM"/>
    <property type="match status" value="1"/>
</dbReference>
<evidence type="ECO:0000256" key="12">
    <source>
        <dbReference type="PIRSR" id="PIRSR005586-1"/>
    </source>
</evidence>
<dbReference type="InterPro" id="IPR001529">
    <property type="entry name" value="Zn_ribbon_RPB9"/>
</dbReference>
<dbReference type="PANTHER" id="PTHR11239:SF12">
    <property type="entry name" value="DNA-DIRECTED RNA POLYMERASE III SUBUNIT RPC10"/>
    <property type="match status" value="1"/>
</dbReference>
<keyword evidence="7" id="KW-0238">DNA-binding</keyword>
<dbReference type="GO" id="GO:0006355">
    <property type="term" value="P:regulation of DNA-templated transcription"/>
    <property type="evidence" value="ECO:0007669"/>
    <property type="project" value="InterPro"/>
</dbReference>
<dbReference type="AlphaFoldDB" id="A0A2A2H6H8"/>
<feature type="zinc finger region" description="C4-type" evidence="13">
    <location>
        <begin position="4"/>
        <end position="22"/>
    </location>
</feature>
<evidence type="ECO:0000256" key="3">
    <source>
        <dbReference type="ARBA" id="ARBA00022723"/>
    </source>
</evidence>
<dbReference type="NCBIfam" id="TIGR01384">
    <property type="entry name" value="TFS_arch"/>
    <property type="match status" value="1"/>
</dbReference>
<comment type="similarity">
    <text evidence="11 14">Belongs to the archaeal rpoM/eukaryotic RPA12/RPB9/RPC11 RNA polymerase family.</text>
</comment>
<comment type="function">
    <text evidence="10">Induces RNA cleavage activity in the RNA polymerase. In its presence, the cleavage activity of the RNA polymerase truncates the RNA back to position +15 in a stepwise manner by releasing mainly dinucleotides from the 3'-end of the nascent RNA. The truncated RNAs are able to continue elongation. Involved in transcriptional proofreading and fidelity. Misincorporation of nucleotides during elongation of transcription leads to arrested elongation complexes which are rescued by TFS-promoted removal of a dinucleotide from the 3'-end. TFS is able to induce a cleavage resynthesis cycle in stalled elongation complexes (resulting from the next missing nucleotide or a reduced incorporation rate of a wrong nucleotide) preventing misincorporation and enabling proofreading in a post-incorporation manner. Pausing of elongation complexes is the main determinant of TFS-induced RNA cleavage.</text>
</comment>
<keyword evidence="4 13" id="KW-0863">Zinc-finger</keyword>
<feature type="binding site" evidence="12">
    <location>
        <position position="22"/>
    </location>
    <ligand>
        <name>Zn(2+)</name>
        <dbReference type="ChEBI" id="CHEBI:29105"/>
        <label>1</label>
    </ligand>
</feature>
<evidence type="ECO:0000256" key="5">
    <source>
        <dbReference type="ARBA" id="ARBA00022833"/>
    </source>
</evidence>
<dbReference type="Gene3D" id="2.20.25.10">
    <property type="match status" value="1"/>
</dbReference>
<keyword evidence="17" id="KW-1185">Reference proteome</keyword>